<reference evidence="3" key="1">
    <citation type="submission" date="2021-01" db="EMBL/GenBank/DDBJ databases">
        <authorList>
            <consortium name="Genoscope - CEA"/>
            <person name="William W."/>
        </authorList>
    </citation>
    <scope>NUCLEOTIDE SEQUENCE</scope>
</reference>
<evidence type="ECO:0000256" key="2">
    <source>
        <dbReference type="ARBA" id="ARBA00023134"/>
    </source>
</evidence>
<evidence type="ECO:0000313" key="3">
    <source>
        <dbReference type="EMBL" id="CAD8172944.1"/>
    </source>
</evidence>
<organism evidence="3 4">
    <name type="scientific">Paramecium octaurelia</name>
    <dbReference type="NCBI Taxonomy" id="43137"/>
    <lineage>
        <taxon>Eukaryota</taxon>
        <taxon>Sar</taxon>
        <taxon>Alveolata</taxon>
        <taxon>Ciliophora</taxon>
        <taxon>Intramacronucleata</taxon>
        <taxon>Oligohymenophorea</taxon>
        <taxon>Peniculida</taxon>
        <taxon>Parameciidae</taxon>
        <taxon>Paramecium</taxon>
    </lineage>
</organism>
<evidence type="ECO:0000256" key="1">
    <source>
        <dbReference type="ARBA" id="ARBA00022741"/>
    </source>
</evidence>
<dbReference type="SMART" id="SM00175">
    <property type="entry name" value="RAB"/>
    <property type="match status" value="1"/>
</dbReference>
<dbReference type="PANTHER" id="PTHR47977">
    <property type="entry name" value="RAS-RELATED PROTEIN RAB"/>
    <property type="match status" value="1"/>
</dbReference>
<dbReference type="SMART" id="SM00173">
    <property type="entry name" value="RAS"/>
    <property type="match status" value="1"/>
</dbReference>
<dbReference type="GO" id="GO:0005525">
    <property type="term" value="F:GTP binding"/>
    <property type="evidence" value="ECO:0007669"/>
    <property type="project" value="UniProtKB-KW"/>
</dbReference>
<name>A0A8S1V7M9_PAROT</name>
<proteinExistence type="predicted"/>
<dbReference type="CDD" id="cd00154">
    <property type="entry name" value="Rab"/>
    <property type="match status" value="1"/>
</dbReference>
<keyword evidence="2" id="KW-0342">GTP-binding</keyword>
<dbReference type="AlphaFoldDB" id="A0A8S1V7M9"/>
<dbReference type="EMBL" id="CAJJDP010000060">
    <property type="protein sequence ID" value="CAD8172944.1"/>
    <property type="molecule type" value="Genomic_DNA"/>
</dbReference>
<dbReference type="FunFam" id="3.40.50.300:FF:001423">
    <property type="entry name" value="Ras family GTPase"/>
    <property type="match status" value="1"/>
</dbReference>
<dbReference type="InterPro" id="IPR005225">
    <property type="entry name" value="Small_GTP-bd"/>
</dbReference>
<dbReference type="OrthoDB" id="5976022at2759"/>
<dbReference type="GO" id="GO:0003924">
    <property type="term" value="F:GTPase activity"/>
    <property type="evidence" value="ECO:0007669"/>
    <property type="project" value="InterPro"/>
</dbReference>
<dbReference type="OMA" id="ANCSKWI"/>
<dbReference type="SMART" id="SM00174">
    <property type="entry name" value="RHO"/>
    <property type="match status" value="1"/>
</dbReference>
<dbReference type="PROSITE" id="PS51419">
    <property type="entry name" value="RAB"/>
    <property type="match status" value="1"/>
</dbReference>
<comment type="caution">
    <text evidence="3">The sequence shown here is derived from an EMBL/GenBank/DDBJ whole genome shotgun (WGS) entry which is preliminary data.</text>
</comment>
<dbReference type="Pfam" id="PF00071">
    <property type="entry name" value="Ras"/>
    <property type="match status" value="1"/>
</dbReference>
<dbReference type="PROSITE" id="PS51421">
    <property type="entry name" value="RAS"/>
    <property type="match status" value="1"/>
</dbReference>
<dbReference type="InterPro" id="IPR001806">
    <property type="entry name" value="Small_GTPase"/>
</dbReference>
<evidence type="ECO:0000313" key="4">
    <source>
        <dbReference type="Proteomes" id="UP000683925"/>
    </source>
</evidence>
<protein>
    <submittedName>
        <fullName evidence="3">Uncharacterized protein</fullName>
    </submittedName>
</protein>
<accession>A0A8S1V7M9</accession>
<dbReference type="NCBIfam" id="TIGR00231">
    <property type="entry name" value="small_GTP"/>
    <property type="match status" value="1"/>
</dbReference>
<gene>
    <name evidence="3" type="ORF">POCTA_138.1.T0610064</name>
</gene>
<dbReference type="InterPro" id="IPR050227">
    <property type="entry name" value="Rab"/>
</dbReference>
<keyword evidence="4" id="KW-1185">Reference proteome</keyword>
<keyword evidence="1" id="KW-0547">Nucleotide-binding</keyword>
<dbReference type="Proteomes" id="UP000683925">
    <property type="component" value="Unassembled WGS sequence"/>
</dbReference>
<sequence>MDPQTKPDQILKILLLGSPGVGKSAIFMRYTNNDFNENYSPTPGLDFHQKLIELNGLKLKLSILDTAGSEAFLETTSQYLNGAHGVFIVYDVTDRQSFANCSKWIQVVDNYPNKNIVKMLVANKSDKEDKREVKYEEGYEFADEKRMPFIETSALSGSNITQAVQNLSTSILVKLGVIKEQAAPQDQLDQE</sequence>